<feature type="domain" description="Regulator of MON1-CCZ1 complex N-terminal" evidence="3">
    <location>
        <begin position="23"/>
        <end position="139"/>
    </location>
</feature>
<dbReference type="InterPro" id="IPR009755">
    <property type="entry name" value="RMC1_C"/>
</dbReference>
<dbReference type="GO" id="GO:0031902">
    <property type="term" value="C:late endosome membrane"/>
    <property type="evidence" value="ECO:0000318"/>
    <property type="project" value="GO_Central"/>
</dbReference>
<evidence type="ECO:0000313" key="4">
    <source>
        <dbReference type="EMBL" id="GAQ85214.1"/>
    </source>
</evidence>
<sequence length="809" mass="87785">MELSHAYIQHPPLRFDIPGALGVMYDDGNKLLLVPAQGCIYSWPAAHHPPESKPAVTKVKEGPVLAVRFALDRKFVSIQRSDYEMEIIDLERNYAFRQRCKQKGERILGFFWSDSPVADLVFVTSGGLEMYAILQSRKGLRLMEVRRQDVSWYVYTHESRMVLLASGMQCKSLAGFQFSAGGLVRLPKFEVTITREGANRKPVLAPEDVRIATMYGRLYCLQTDRAARQLRMYRFYRDAVVPQTSLSLYSTEVAINVVDSTLVIHNTDSGVVLLFDVLSDVSQPLASPLPLTLRGAPSDEKALAPHEKELYGAGWVYLNPDLILDHKHGLLWKVRLDLEAIAASCSDPSALVGFLQRRRAEPQVGRRLTIAALQSMLAERSPLHAVGAALDVVALACASAMKVTSQALSAPSPGPSARITPAHLRLAHARPLGAPPANEATTSAQPVGEHVAASELPRLLSSGFAGPPPQREEEKPPELREGSSTTGVDKGETGEREKGGGKSGYLEGREDGGGNGRAEEDGASGGEGAEEKGRKPSAEAKGKGKVELGASPGPLSEPSQNRRWPTDRPKLSLGEIRPDDPEPSASRPSSSGRVVPPGGPPSLQNSPVWRVLSPVVPPDEVFSQVLRDAPREGSPGALYLAAVLIEHIRSLAAVDLRTPPEVYELLIRLLLQEGRAGQLTALLESKVIEPSVAVAQQLLGEAVDQPDVRSIGLSMLRTLKAHREYVDALLAFGNLTEAMRYVRHQQVEDVIPPASFLERAVTLGNKQLLAAVYRFCVDSIPGFANSPDQRLYLPVLQQQVAAGGEGAPW</sequence>
<feature type="compositionally biased region" description="Basic and acidic residues" evidence="1">
    <location>
        <begin position="564"/>
        <end position="580"/>
    </location>
</feature>
<feature type="compositionally biased region" description="Basic and acidic residues" evidence="1">
    <location>
        <begin position="507"/>
        <end position="520"/>
    </location>
</feature>
<evidence type="ECO:0000313" key="5">
    <source>
        <dbReference type="Proteomes" id="UP000054558"/>
    </source>
</evidence>
<name>A0A1Y1I2S0_KLENI</name>
<feature type="region of interest" description="Disordered" evidence="1">
    <location>
        <begin position="459"/>
        <end position="607"/>
    </location>
</feature>
<dbReference type="PANTHER" id="PTHR12897:SF4">
    <property type="entry name" value="REGULATOR OF MON1-CCZ1 COMPLEX"/>
    <property type="match status" value="1"/>
</dbReference>
<reference evidence="4 5" key="1">
    <citation type="journal article" date="2014" name="Nat. Commun.">
        <title>Klebsormidium flaccidum genome reveals primary factors for plant terrestrial adaptation.</title>
        <authorList>
            <person name="Hori K."/>
            <person name="Maruyama F."/>
            <person name="Fujisawa T."/>
            <person name="Togashi T."/>
            <person name="Yamamoto N."/>
            <person name="Seo M."/>
            <person name="Sato S."/>
            <person name="Yamada T."/>
            <person name="Mori H."/>
            <person name="Tajima N."/>
            <person name="Moriyama T."/>
            <person name="Ikeuchi M."/>
            <person name="Watanabe M."/>
            <person name="Wada H."/>
            <person name="Kobayashi K."/>
            <person name="Saito M."/>
            <person name="Masuda T."/>
            <person name="Sasaki-Sekimoto Y."/>
            <person name="Mashiguchi K."/>
            <person name="Awai K."/>
            <person name="Shimojima M."/>
            <person name="Masuda S."/>
            <person name="Iwai M."/>
            <person name="Nobusawa T."/>
            <person name="Narise T."/>
            <person name="Kondo S."/>
            <person name="Saito H."/>
            <person name="Sato R."/>
            <person name="Murakawa M."/>
            <person name="Ihara Y."/>
            <person name="Oshima-Yamada Y."/>
            <person name="Ohtaka K."/>
            <person name="Satoh M."/>
            <person name="Sonobe K."/>
            <person name="Ishii M."/>
            <person name="Ohtani R."/>
            <person name="Kanamori-Sato M."/>
            <person name="Honoki R."/>
            <person name="Miyazaki D."/>
            <person name="Mochizuki H."/>
            <person name="Umetsu J."/>
            <person name="Higashi K."/>
            <person name="Shibata D."/>
            <person name="Kamiya Y."/>
            <person name="Sato N."/>
            <person name="Nakamura Y."/>
            <person name="Tabata S."/>
            <person name="Ida S."/>
            <person name="Kurokawa K."/>
            <person name="Ohta H."/>
        </authorList>
    </citation>
    <scope>NUCLEOTIDE SEQUENCE [LARGE SCALE GENOMIC DNA]</scope>
    <source>
        <strain evidence="4 5">NIES-2285</strain>
    </source>
</reference>
<dbReference type="STRING" id="105231.A0A1Y1I2S0"/>
<organism evidence="4 5">
    <name type="scientific">Klebsormidium nitens</name>
    <name type="common">Green alga</name>
    <name type="synonym">Ulothrix nitens</name>
    <dbReference type="NCBI Taxonomy" id="105231"/>
    <lineage>
        <taxon>Eukaryota</taxon>
        <taxon>Viridiplantae</taxon>
        <taxon>Streptophyta</taxon>
        <taxon>Klebsormidiophyceae</taxon>
        <taxon>Klebsormidiales</taxon>
        <taxon>Klebsormidiaceae</taxon>
        <taxon>Klebsormidium</taxon>
    </lineage>
</organism>
<gene>
    <name evidence="4" type="ORF">KFL_002240160</name>
</gene>
<feature type="compositionally biased region" description="Basic and acidic residues" evidence="1">
    <location>
        <begin position="489"/>
        <end position="500"/>
    </location>
</feature>
<proteinExistence type="predicted"/>
<dbReference type="InterPro" id="IPR049040">
    <property type="entry name" value="RMC1_N"/>
</dbReference>
<feature type="domain" description="Mic1" evidence="2">
    <location>
        <begin position="613"/>
        <end position="775"/>
    </location>
</feature>
<feature type="compositionally biased region" description="Low complexity" evidence="1">
    <location>
        <begin position="583"/>
        <end position="596"/>
    </location>
</feature>
<dbReference type="OMA" id="VWVHNRE"/>
<evidence type="ECO:0000259" key="3">
    <source>
        <dbReference type="Pfam" id="PF21029"/>
    </source>
</evidence>
<dbReference type="GO" id="GO:0010506">
    <property type="term" value="P:regulation of autophagy"/>
    <property type="evidence" value="ECO:0000318"/>
    <property type="project" value="GO_Central"/>
</dbReference>
<feature type="compositionally biased region" description="Basic and acidic residues" evidence="1">
    <location>
        <begin position="529"/>
        <end position="546"/>
    </location>
</feature>
<dbReference type="Pfam" id="PF21029">
    <property type="entry name" value="RMC1_N"/>
    <property type="match status" value="1"/>
</dbReference>
<dbReference type="GO" id="GO:0035658">
    <property type="term" value="C:Mon1-Ccz1 complex"/>
    <property type="evidence" value="ECO:0000318"/>
    <property type="project" value="GO_Central"/>
</dbReference>
<dbReference type="PANTHER" id="PTHR12897">
    <property type="entry name" value="COLON CANCER-ASSOCIATED PROTEIN MIC1"/>
    <property type="match status" value="1"/>
</dbReference>
<dbReference type="InterPro" id="IPR040371">
    <property type="entry name" value="RMC1"/>
</dbReference>
<dbReference type="EMBL" id="DF237173">
    <property type="protein sequence ID" value="GAQ85214.1"/>
    <property type="molecule type" value="Genomic_DNA"/>
</dbReference>
<accession>A0A1Y1I2S0</accession>
<keyword evidence="5" id="KW-1185">Reference proteome</keyword>
<evidence type="ECO:0000256" key="1">
    <source>
        <dbReference type="SAM" id="MobiDB-lite"/>
    </source>
</evidence>
<evidence type="ECO:0000259" key="2">
    <source>
        <dbReference type="Pfam" id="PF07035"/>
    </source>
</evidence>
<feature type="compositionally biased region" description="Basic and acidic residues" evidence="1">
    <location>
        <begin position="470"/>
        <end position="481"/>
    </location>
</feature>
<dbReference type="Proteomes" id="UP000054558">
    <property type="component" value="Unassembled WGS sequence"/>
</dbReference>
<dbReference type="AlphaFoldDB" id="A0A1Y1I2S0"/>
<protein>
    <submittedName>
        <fullName evidence="4">Uncharacterized protein</fullName>
    </submittedName>
</protein>
<dbReference type="OrthoDB" id="26384at2759"/>
<dbReference type="Pfam" id="PF07035">
    <property type="entry name" value="RMC1_C"/>
    <property type="match status" value="1"/>
</dbReference>